<dbReference type="InterPro" id="IPR036568">
    <property type="entry name" value="GGCT-like_sf"/>
</dbReference>
<evidence type="ECO:0000256" key="2">
    <source>
        <dbReference type="ARBA" id="ARBA00023239"/>
    </source>
</evidence>
<feature type="compositionally biased region" description="Polar residues" evidence="3">
    <location>
        <begin position="62"/>
        <end position="74"/>
    </location>
</feature>
<dbReference type="EMBL" id="JAQQWI010000016">
    <property type="protein sequence ID" value="KAK8009008.1"/>
    <property type="molecule type" value="Genomic_DNA"/>
</dbReference>
<dbReference type="InterPro" id="IPR017939">
    <property type="entry name" value="G-Glutamylcylcotransferase"/>
</dbReference>
<gene>
    <name evidence="4" type="ORF">PG991_011559</name>
</gene>
<dbReference type="SUPFAM" id="SSF110857">
    <property type="entry name" value="Gamma-glutamyl cyclotransferase-like"/>
    <property type="match status" value="1"/>
</dbReference>
<keyword evidence="2" id="KW-0456">Lyase</keyword>
<reference evidence="4 5" key="1">
    <citation type="submission" date="2023-01" db="EMBL/GenBank/DDBJ databases">
        <title>Analysis of 21 Apiospora genomes using comparative genomics revels a genus with tremendous synthesis potential of carbohydrate active enzymes and secondary metabolites.</title>
        <authorList>
            <person name="Sorensen T."/>
        </authorList>
    </citation>
    <scope>NUCLEOTIDE SEQUENCE [LARGE SCALE GENOMIC DNA]</scope>
    <source>
        <strain evidence="4 5">CBS 20057</strain>
    </source>
</reference>
<dbReference type="Gene3D" id="3.10.490.10">
    <property type="entry name" value="Gamma-glutamyl cyclotransferase-like"/>
    <property type="match status" value="1"/>
</dbReference>
<dbReference type="PANTHER" id="PTHR12935">
    <property type="entry name" value="GAMMA-GLUTAMYLCYCLOTRANSFERASE"/>
    <property type="match status" value="1"/>
</dbReference>
<evidence type="ECO:0000313" key="4">
    <source>
        <dbReference type="EMBL" id="KAK8009008.1"/>
    </source>
</evidence>
<sequence>MDQIQDTKLTLYFAYGSNLSSTQMKARCPTAVPVGLGYLPDWTWLINKRGYANIVQNPADDQANSKPSADVTANTHDHHSVPKDSSAPGVYGVVYTLQPADEAELDVCEGVPTAYQKATLNVAVLDGTHGLPLPDTNENQWPTLVYVDHHRVEADRPKDEYVRRMNRGIDEARRDWGLPEWYIEKVMRPFIRSETS</sequence>
<dbReference type="InterPro" id="IPR013024">
    <property type="entry name" value="GGCT-like"/>
</dbReference>
<evidence type="ECO:0000256" key="3">
    <source>
        <dbReference type="SAM" id="MobiDB-lite"/>
    </source>
</evidence>
<name>A0ABR1REH9_9PEZI</name>
<feature type="region of interest" description="Disordered" evidence="3">
    <location>
        <begin position="58"/>
        <end position="86"/>
    </location>
</feature>
<comment type="caution">
    <text evidence="4">The sequence shown here is derived from an EMBL/GenBank/DDBJ whole genome shotgun (WGS) entry which is preliminary data.</text>
</comment>
<dbReference type="EC" id="4.3.2.9" evidence="1"/>
<organism evidence="4 5">
    <name type="scientific">Apiospora marii</name>
    <dbReference type="NCBI Taxonomy" id="335849"/>
    <lineage>
        <taxon>Eukaryota</taxon>
        <taxon>Fungi</taxon>
        <taxon>Dikarya</taxon>
        <taxon>Ascomycota</taxon>
        <taxon>Pezizomycotina</taxon>
        <taxon>Sordariomycetes</taxon>
        <taxon>Xylariomycetidae</taxon>
        <taxon>Amphisphaeriales</taxon>
        <taxon>Apiosporaceae</taxon>
        <taxon>Apiospora</taxon>
    </lineage>
</organism>
<evidence type="ECO:0000256" key="1">
    <source>
        <dbReference type="ARBA" id="ARBA00012346"/>
    </source>
</evidence>
<dbReference type="CDD" id="cd06661">
    <property type="entry name" value="GGCT_like"/>
    <property type="match status" value="1"/>
</dbReference>
<accession>A0ABR1REH9</accession>
<dbReference type="Proteomes" id="UP001396898">
    <property type="component" value="Unassembled WGS sequence"/>
</dbReference>
<dbReference type="PANTHER" id="PTHR12935:SF0">
    <property type="entry name" value="GAMMA-GLUTAMYLCYCLOTRANSFERASE"/>
    <property type="match status" value="1"/>
</dbReference>
<protein>
    <recommendedName>
        <fullName evidence="1">gamma-glutamylcyclotransferase</fullName>
        <ecNumber evidence="1">4.3.2.9</ecNumber>
    </recommendedName>
</protein>
<evidence type="ECO:0000313" key="5">
    <source>
        <dbReference type="Proteomes" id="UP001396898"/>
    </source>
</evidence>
<keyword evidence="5" id="KW-1185">Reference proteome</keyword>
<proteinExistence type="predicted"/>